<feature type="binding site" evidence="6">
    <location>
        <begin position="29"/>
        <end position="36"/>
    </location>
    <ligand>
        <name>ATP</name>
        <dbReference type="ChEBI" id="CHEBI:30616"/>
    </ligand>
</feature>
<comment type="subcellular location">
    <subcellularLocation>
        <location evidence="6">Cytoplasm</location>
    </subcellularLocation>
</comment>
<keyword evidence="3 6" id="KW-0547">Nucleotide-binding</keyword>
<gene>
    <name evidence="6" type="primary">recF</name>
    <name evidence="9" type="ORF">DA69_13205</name>
</gene>
<dbReference type="NCBIfam" id="TIGR00611">
    <property type="entry name" value="recf"/>
    <property type="match status" value="1"/>
</dbReference>
<organism evidence="9 10">
    <name type="scientific">Brevundimonas naejangsanensis</name>
    <dbReference type="NCBI Taxonomy" id="588932"/>
    <lineage>
        <taxon>Bacteria</taxon>
        <taxon>Pseudomonadati</taxon>
        <taxon>Pseudomonadota</taxon>
        <taxon>Alphaproteobacteria</taxon>
        <taxon>Caulobacterales</taxon>
        <taxon>Caulobacteraceae</taxon>
        <taxon>Brevundimonas</taxon>
    </lineage>
</organism>
<dbReference type="RefSeq" id="WP_025978005.1">
    <property type="nucleotide sequence ID" value="NZ_CP015614.1"/>
</dbReference>
<dbReference type="eggNOG" id="COG1195">
    <property type="taxonomic scope" value="Bacteria"/>
</dbReference>
<dbReference type="PANTHER" id="PTHR32182">
    <property type="entry name" value="DNA REPLICATION AND REPAIR PROTEIN RECF"/>
    <property type="match status" value="1"/>
</dbReference>
<dbReference type="AlphaFoldDB" id="A0A172Y8T0"/>
<evidence type="ECO:0000256" key="5">
    <source>
        <dbReference type="ARBA" id="ARBA00023125"/>
    </source>
</evidence>
<evidence type="ECO:0000259" key="8">
    <source>
        <dbReference type="SMART" id="SM00382"/>
    </source>
</evidence>
<reference evidence="9 10" key="1">
    <citation type="journal article" date="2014" name="Genome Announc.">
        <title>Genome Sequence of a Promising Hydrogen-Producing Facultative Anaerobic Bacterium, Brevundimonas naejangsanensis Strain B1.</title>
        <authorList>
            <person name="Su H."/>
            <person name="Zhang T."/>
            <person name="Bao M."/>
            <person name="Jiang Y."/>
            <person name="Wang Y."/>
            <person name="Tan T."/>
        </authorList>
    </citation>
    <scope>NUCLEOTIDE SEQUENCE [LARGE SCALE GENOMIC DNA]</scope>
    <source>
        <strain evidence="9 10">B1</strain>
    </source>
</reference>
<dbReference type="GO" id="GO:0009432">
    <property type="term" value="P:SOS response"/>
    <property type="evidence" value="ECO:0007669"/>
    <property type="project" value="UniProtKB-UniRule"/>
</dbReference>
<evidence type="ECO:0000313" key="10">
    <source>
        <dbReference type="Proteomes" id="UP000077603"/>
    </source>
</evidence>
<dbReference type="Gene3D" id="3.40.50.300">
    <property type="entry name" value="P-loop containing nucleotide triphosphate hydrolases"/>
    <property type="match status" value="1"/>
</dbReference>
<comment type="function">
    <text evidence="6">The RecF protein is involved in DNA metabolism; it is required for DNA replication and normal SOS inducibility. RecF binds preferentially to single-stranded, linear DNA. It also seems to bind ATP.</text>
</comment>
<sequence length="392" mass="41515">MIRSLALTDFRSYASASLPVSGGAVVLHGPNGAGKTNLLEAISLLTPGKGLRGATAAEMGRREPGEAVGRPWAVAATLRGADGDEVRLGTGVQTMGPSARRIVRIDGETAPPGRLLDHLRPVWATPEQDRLFSDARAERLRFFDRLVFAAHPDHAAVVSTYEKALRERLRLLTDDTRPPDPLWLDALEARLAESGARAAVARALALQELQAGIDARADRPFPQADLGLAGPAEEMATAGADEADIVEALGEGLMRARPRDAAAGRSLFGPHRSDLTALHREKNRPAAEGSSGEQKALVLNLILAQVTRLAEQPAQPILLLDEAPAHLDEARRAALFDEIEALKLQAFMTGTERPLFAALEGRAQFVAVEGGGLSSPSPLVGEGGGRSPTDEG</sequence>
<evidence type="ECO:0000313" key="9">
    <source>
        <dbReference type="EMBL" id="ANF55614.1"/>
    </source>
</evidence>
<dbReference type="GO" id="GO:0006302">
    <property type="term" value="P:double-strand break repair"/>
    <property type="evidence" value="ECO:0007669"/>
    <property type="project" value="TreeGrafter"/>
</dbReference>
<evidence type="ECO:0000256" key="1">
    <source>
        <dbReference type="ARBA" id="ARBA00022490"/>
    </source>
</evidence>
<dbReference type="Proteomes" id="UP000077603">
    <property type="component" value="Chromosome"/>
</dbReference>
<keyword evidence="6" id="KW-0234">DNA repair</keyword>
<evidence type="ECO:0000256" key="7">
    <source>
        <dbReference type="SAM" id="MobiDB-lite"/>
    </source>
</evidence>
<protein>
    <recommendedName>
        <fullName evidence="6">DNA replication and repair protein RecF</fullName>
    </recommendedName>
</protein>
<dbReference type="HAMAP" id="MF_00365">
    <property type="entry name" value="RecF"/>
    <property type="match status" value="1"/>
</dbReference>
<dbReference type="SUPFAM" id="SSF52540">
    <property type="entry name" value="P-loop containing nucleoside triphosphate hydrolases"/>
    <property type="match status" value="1"/>
</dbReference>
<evidence type="ECO:0000256" key="3">
    <source>
        <dbReference type="ARBA" id="ARBA00022741"/>
    </source>
</evidence>
<dbReference type="Pfam" id="PF02463">
    <property type="entry name" value="SMC_N"/>
    <property type="match status" value="1"/>
</dbReference>
<evidence type="ECO:0000256" key="6">
    <source>
        <dbReference type="HAMAP-Rule" id="MF_00365"/>
    </source>
</evidence>
<dbReference type="InterPro" id="IPR042174">
    <property type="entry name" value="RecF_2"/>
</dbReference>
<keyword evidence="2 6" id="KW-0235">DNA replication</keyword>
<keyword evidence="1 6" id="KW-0963">Cytoplasm</keyword>
<evidence type="ECO:0000256" key="2">
    <source>
        <dbReference type="ARBA" id="ARBA00022705"/>
    </source>
</evidence>
<dbReference type="InterPro" id="IPR003593">
    <property type="entry name" value="AAA+_ATPase"/>
</dbReference>
<feature type="domain" description="AAA+ ATPase" evidence="8">
    <location>
        <begin position="21"/>
        <end position="373"/>
    </location>
</feature>
<feature type="region of interest" description="Disordered" evidence="7">
    <location>
        <begin position="371"/>
        <end position="392"/>
    </location>
</feature>
<dbReference type="InterPro" id="IPR001238">
    <property type="entry name" value="DNA-binding_RecF"/>
</dbReference>
<dbReference type="InterPro" id="IPR027417">
    <property type="entry name" value="P-loop_NTPase"/>
</dbReference>
<comment type="similarity">
    <text evidence="6">Belongs to the RecF family.</text>
</comment>
<dbReference type="GO" id="GO:0005737">
    <property type="term" value="C:cytoplasm"/>
    <property type="evidence" value="ECO:0007669"/>
    <property type="project" value="UniProtKB-SubCell"/>
</dbReference>
<dbReference type="GO" id="GO:0005524">
    <property type="term" value="F:ATP binding"/>
    <property type="evidence" value="ECO:0007669"/>
    <property type="project" value="UniProtKB-UniRule"/>
</dbReference>
<dbReference type="SMART" id="SM00382">
    <property type="entry name" value="AAA"/>
    <property type="match status" value="1"/>
</dbReference>
<dbReference type="OrthoDB" id="9803889at2"/>
<dbReference type="InterPro" id="IPR003395">
    <property type="entry name" value="RecF/RecN/SMC_N"/>
</dbReference>
<dbReference type="STRING" id="588932.DA69_13205"/>
<dbReference type="KEGG" id="bne:DA69_13205"/>
<keyword evidence="6" id="KW-0742">SOS response</keyword>
<dbReference type="GO" id="GO:0000731">
    <property type="term" value="P:DNA synthesis involved in DNA repair"/>
    <property type="evidence" value="ECO:0007669"/>
    <property type="project" value="TreeGrafter"/>
</dbReference>
<dbReference type="PANTHER" id="PTHR32182:SF0">
    <property type="entry name" value="DNA REPLICATION AND REPAIR PROTEIN RECF"/>
    <property type="match status" value="1"/>
</dbReference>
<evidence type="ECO:0000256" key="4">
    <source>
        <dbReference type="ARBA" id="ARBA00022840"/>
    </source>
</evidence>
<proteinExistence type="inferred from homology"/>
<accession>A0A172Y8T0</accession>
<name>A0A172Y8T0_9CAUL</name>
<dbReference type="GO" id="GO:0006260">
    <property type="term" value="P:DNA replication"/>
    <property type="evidence" value="ECO:0007669"/>
    <property type="project" value="UniProtKB-UniRule"/>
</dbReference>
<keyword evidence="10" id="KW-1185">Reference proteome</keyword>
<dbReference type="GO" id="GO:0003697">
    <property type="term" value="F:single-stranded DNA binding"/>
    <property type="evidence" value="ECO:0007669"/>
    <property type="project" value="UniProtKB-UniRule"/>
</dbReference>
<keyword evidence="4 6" id="KW-0067">ATP-binding</keyword>
<dbReference type="EMBL" id="CP015614">
    <property type="protein sequence ID" value="ANF55614.1"/>
    <property type="molecule type" value="Genomic_DNA"/>
</dbReference>
<keyword evidence="6" id="KW-0227">DNA damage</keyword>
<dbReference type="Gene3D" id="1.20.1050.90">
    <property type="entry name" value="RecF/RecN/SMC, N-terminal domain"/>
    <property type="match status" value="1"/>
</dbReference>
<keyword evidence="5 6" id="KW-0238">DNA-binding</keyword>